<feature type="transmembrane region" description="Helical" evidence="6">
    <location>
        <begin position="20"/>
        <end position="39"/>
    </location>
</feature>
<evidence type="ECO:0000256" key="3">
    <source>
        <dbReference type="ARBA" id="ARBA00022692"/>
    </source>
</evidence>
<dbReference type="GO" id="GO:0140359">
    <property type="term" value="F:ABC-type transporter activity"/>
    <property type="evidence" value="ECO:0007669"/>
    <property type="project" value="InterPro"/>
</dbReference>
<evidence type="ECO:0000256" key="5">
    <source>
        <dbReference type="ARBA" id="ARBA00023136"/>
    </source>
</evidence>
<protein>
    <recommendedName>
        <fullName evidence="7">ABC-2 type transporter transmembrane domain-containing protein</fullName>
    </recommendedName>
</protein>
<dbReference type="Proteomes" id="UP000220922">
    <property type="component" value="Unassembled WGS sequence"/>
</dbReference>
<comment type="caution">
    <text evidence="8">The sequence shown here is derived from an EMBL/GenBank/DDBJ whole genome shotgun (WGS) entry which is preliminary data.</text>
</comment>
<evidence type="ECO:0000313" key="9">
    <source>
        <dbReference type="Proteomes" id="UP000220922"/>
    </source>
</evidence>
<evidence type="ECO:0000256" key="1">
    <source>
        <dbReference type="ARBA" id="ARBA00004651"/>
    </source>
</evidence>
<keyword evidence="3 6" id="KW-0812">Transmembrane</keyword>
<feature type="transmembrane region" description="Helical" evidence="6">
    <location>
        <begin position="359"/>
        <end position="381"/>
    </location>
</feature>
<gene>
    <name evidence="8" type="ORF">A9Q02_17460</name>
</gene>
<keyword evidence="2" id="KW-1003">Cell membrane</keyword>
<comment type="subcellular location">
    <subcellularLocation>
        <location evidence="1">Cell membrane</location>
        <topology evidence="1">Multi-pass membrane protein</topology>
    </subcellularLocation>
</comment>
<evidence type="ECO:0000313" key="8">
    <source>
        <dbReference type="EMBL" id="PDV97836.1"/>
    </source>
</evidence>
<dbReference type="EMBL" id="LYXE01000122">
    <property type="protein sequence ID" value="PDV97836.1"/>
    <property type="molecule type" value="Genomic_DNA"/>
</dbReference>
<feature type="transmembrane region" description="Helical" evidence="6">
    <location>
        <begin position="263"/>
        <end position="284"/>
    </location>
</feature>
<evidence type="ECO:0000256" key="4">
    <source>
        <dbReference type="ARBA" id="ARBA00022989"/>
    </source>
</evidence>
<evidence type="ECO:0000259" key="7">
    <source>
        <dbReference type="Pfam" id="PF12698"/>
    </source>
</evidence>
<proteinExistence type="predicted"/>
<dbReference type="InterPro" id="IPR013525">
    <property type="entry name" value="ABC2_TM"/>
</dbReference>
<dbReference type="Pfam" id="PF12698">
    <property type="entry name" value="ABC2_membrane_3"/>
    <property type="match status" value="1"/>
</dbReference>
<accession>A0A2H3KIZ1</accession>
<evidence type="ECO:0000256" key="6">
    <source>
        <dbReference type="SAM" id="Phobius"/>
    </source>
</evidence>
<sequence>MQRTFLVARHEFLRHVLRPSFLITTLLFPLILGAVMLFMRANATTSPDELAAFTGKPLGYVDDAGVFTLPVPASLTAQVQALSDVASGVEAIQAGALQGFYHFPEDYLQGGTVVWVSEDVTGPQGQALIATLLQASLLADHPELVTQLGRPLALQLPTEDGQAELATAMAAERGMLTFVLPYAFAMVLYITIFSAASFLLQSVTEEKENRTIELVLTTIRPLALLTGKVLGLGLLGFVQVSIWLAAGMLLLKTSTGALEQAGLAVPWTAVVLALVYYLLGYLVYGSLLAGVGATVTHMREGSQLVAVLIIPCIVPLWFMTAIIDQPDSLLARGLSFFPMTAPVTMMIRVPLTTIPLWEIMLSVSVLLASAIACLWVAARLFRAGTLLAGQRLDARAIVKSLG</sequence>
<feature type="transmembrane region" description="Helical" evidence="6">
    <location>
        <begin position="179"/>
        <end position="200"/>
    </location>
</feature>
<dbReference type="PANTHER" id="PTHR30294:SF29">
    <property type="entry name" value="MULTIDRUG ABC TRANSPORTER PERMEASE YBHS-RELATED"/>
    <property type="match status" value="1"/>
</dbReference>
<keyword evidence="9" id="KW-1185">Reference proteome</keyword>
<reference evidence="8 9" key="1">
    <citation type="submission" date="2016-05" db="EMBL/GenBank/DDBJ databases">
        <authorList>
            <person name="Lavstsen T."/>
            <person name="Jespersen J.S."/>
        </authorList>
    </citation>
    <scope>NUCLEOTIDE SEQUENCE [LARGE SCALE GENOMIC DNA]</scope>
    <source>
        <strain evidence="8 9">B7-9</strain>
    </source>
</reference>
<dbReference type="PANTHER" id="PTHR30294">
    <property type="entry name" value="MEMBRANE COMPONENT OF ABC TRANSPORTER YHHJ-RELATED"/>
    <property type="match status" value="1"/>
</dbReference>
<dbReference type="InterPro" id="IPR051449">
    <property type="entry name" value="ABC-2_transporter_component"/>
</dbReference>
<feature type="transmembrane region" description="Helical" evidence="6">
    <location>
        <begin position="304"/>
        <end position="322"/>
    </location>
</feature>
<dbReference type="AlphaFoldDB" id="A0A2H3KIZ1"/>
<dbReference type="RefSeq" id="WP_172451047.1">
    <property type="nucleotide sequence ID" value="NZ_LYXE01000122.1"/>
</dbReference>
<organism evidence="8 9">
    <name type="scientific">Candidatus Chloroploca asiatica</name>
    <dbReference type="NCBI Taxonomy" id="1506545"/>
    <lineage>
        <taxon>Bacteria</taxon>
        <taxon>Bacillati</taxon>
        <taxon>Chloroflexota</taxon>
        <taxon>Chloroflexia</taxon>
        <taxon>Chloroflexales</taxon>
        <taxon>Chloroflexineae</taxon>
        <taxon>Oscillochloridaceae</taxon>
        <taxon>Candidatus Chloroploca</taxon>
    </lineage>
</organism>
<feature type="transmembrane region" description="Helical" evidence="6">
    <location>
        <begin position="229"/>
        <end position="251"/>
    </location>
</feature>
<feature type="domain" description="ABC-2 type transporter transmembrane" evidence="7">
    <location>
        <begin position="20"/>
        <end position="378"/>
    </location>
</feature>
<name>A0A2H3KIZ1_9CHLR</name>
<evidence type="ECO:0000256" key="2">
    <source>
        <dbReference type="ARBA" id="ARBA00022475"/>
    </source>
</evidence>
<keyword evidence="4 6" id="KW-1133">Transmembrane helix</keyword>
<keyword evidence="5 6" id="KW-0472">Membrane</keyword>
<dbReference type="GO" id="GO:0005886">
    <property type="term" value="C:plasma membrane"/>
    <property type="evidence" value="ECO:0007669"/>
    <property type="project" value="UniProtKB-SubCell"/>
</dbReference>